<dbReference type="SUPFAM" id="SSF53474">
    <property type="entry name" value="alpha/beta-Hydrolases"/>
    <property type="match status" value="1"/>
</dbReference>
<protein>
    <submittedName>
        <fullName evidence="4">Alpha/beta fold hydrolase</fullName>
    </submittedName>
</protein>
<evidence type="ECO:0000259" key="3">
    <source>
        <dbReference type="Pfam" id="PF00561"/>
    </source>
</evidence>
<feature type="domain" description="AB hydrolase-1" evidence="3">
    <location>
        <begin position="40"/>
        <end position="138"/>
    </location>
</feature>
<keyword evidence="2 4" id="KW-0378">Hydrolase</keyword>
<dbReference type="KEGG" id="tet:TTHERM_00825690"/>
<dbReference type="InterPro" id="IPR029058">
    <property type="entry name" value="AB_hydrolase_fold"/>
</dbReference>
<dbReference type="RefSeq" id="XP_001031437.1">
    <property type="nucleotide sequence ID" value="XM_001031437.3"/>
</dbReference>
<dbReference type="GO" id="GO:0052689">
    <property type="term" value="F:carboxylic ester hydrolase activity"/>
    <property type="evidence" value="ECO:0007669"/>
    <property type="project" value="TreeGrafter"/>
</dbReference>
<reference evidence="5" key="1">
    <citation type="journal article" date="2006" name="PLoS Biol.">
        <title>Macronuclear genome sequence of the ciliate Tetrahymena thermophila, a model eukaryote.</title>
        <authorList>
            <person name="Eisen J.A."/>
            <person name="Coyne R.S."/>
            <person name="Wu M."/>
            <person name="Wu D."/>
            <person name="Thiagarajan M."/>
            <person name="Wortman J.R."/>
            <person name="Badger J.H."/>
            <person name="Ren Q."/>
            <person name="Amedeo P."/>
            <person name="Jones K.M."/>
            <person name="Tallon L.J."/>
            <person name="Delcher A.L."/>
            <person name="Salzberg S.L."/>
            <person name="Silva J.C."/>
            <person name="Haas B.J."/>
            <person name="Majoros W.H."/>
            <person name="Farzad M."/>
            <person name="Carlton J.M."/>
            <person name="Smith R.K. Jr."/>
            <person name="Garg J."/>
            <person name="Pearlman R.E."/>
            <person name="Karrer K.M."/>
            <person name="Sun L."/>
            <person name="Manning G."/>
            <person name="Elde N.C."/>
            <person name="Turkewitz A.P."/>
            <person name="Asai D.J."/>
            <person name="Wilkes D.E."/>
            <person name="Wang Y."/>
            <person name="Cai H."/>
            <person name="Collins K."/>
            <person name="Stewart B.A."/>
            <person name="Lee S.R."/>
            <person name="Wilamowska K."/>
            <person name="Weinberg Z."/>
            <person name="Ruzzo W.L."/>
            <person name="Wloga D."/>
            <person name="Gaertig J."/>
            <person name="Frankel J."/>
            <person name="Tsao C.-C."/>
            <person name="Gorovsky M.A."/>
            <person name="Keeling P.J."/>
            <person name="Waller R.F."/>
            <person name="Patron N.J."/>
            <person name="Cherry J.M."/>
            <person name="Stover N.A."/>
            <person name="Krieger C.J."/>
            <person name="del Toro C."/>
            <person name="Ryder H.F."/>
            <person name="Williamson S.C."/>
            <person name="Barbeau R.A."/>
            <person name="Hamilton E.P."/>
            <person name="Orias E."/>
        </authorList>
    </citation>
    <scope>NUCLEOTIDE SEQUENCE [LARGE SCALE GENOMIC DNA]</scope>
    <source>
        <strain evidence="5">SB210</strain>
    </source>
</reference>
<evidence type="ECO:0000256" key="1">
    <source>
        <dbReference type="ARBA" id="ARBA00008645"/>
    </source>
</evidence>
<comment type="similarity">
    <text evidence="1">Belongs to the AB hydrolase superfamily.</text>
</comment>
<evidence type="ECO:0000313" key="5">
    <source>
        <dbReference type="Proteomes" id="UP000009168"/>
    </source>
</evidence>
<gene>
    <name evidence="4" type="ORF">TTHERM_00825690</name>
</gene>
<evidence type="ECO:0000256" key="2">
    <source>
        <dbReference type="ARBA" id="ARBA00022801"/>
    </source>
</evidence>
<name>I7LSX0_TETTS</name>
<organism evidence="4 5">
    <name type="scientific">Tetrahymena thermophila (strain SB210)</name>
    <dbReference type="NCBI Taxonomy" id="312017"/>
    <lineage>
        <taxon>Eukaryota</taxon>
        <taxon>Sar</taxon>
        <taxon>Alveolata</taxon>
        <taxon>Ciliophora</taxon>
        <taxon>Intramacronucleata</taxon>
        <taxon>Oligohymenophorea</taxon>
        <taxon>Hymenostomatida</taxon>
        <taxon>Tetrahymenina</taxon>
        <taxon>Tetrahymenidae</taxon>
        <taxon>Tetrahymena</taxon>
    </lineage>
</organism>
<dbReference type="InterPro" id="IPR000073">
    <property type="entry name" value="AB_hydrolase_1"/>
</dbReference>
<dbReference type="GeneID" id="7830346"/>
<dbReference type="HOGENOM" id="CLU_020336_53_1_1"/>
<dbReference type="PANTHER" id="PTHR46118:SF4">
    <property type="entry name" value="PROTEIN ABHD11"/>
    <property type="match status" value="1"/>
</dbReference>
<dbReference type="OMA" id="KENWADI"/>
<dbReference type="Gene3D" id="3.40.50.1820">
    <property type="entry name" value="alpha/beta hydrolase"/>
    <property type="match status" value="1"/>
</dbReference>
<dbReference type="EMBL" id="GG662507">
    <property type="protein sequence ID" value="EAR83774.1"/>
    <property type="molecule type" value="Genomic_DNA"/>
</dbReference>
<dbReference type="FunCoup" id="I7LSX0">
    <property type="interactions" value="161"/>
</dbReference>
<evidence type="ECO:0000313" key="4">
    <source>
        <dbReference type="EMBL" id="EAR83774.1"/>
    </source>
</evidence>
<dbReference type="OrthoDB" id="194865at2759"/>
<dbReference type="Pfam" id="PF00561">
    <property type="entry name" value="Abhydrolase_1"/>
    <property type="match status" value="1"/>
</dbReference>
<dbReference type="InParanoid" id="I7LSX0"/>
<sequence>MRLALNTFKFSTLKFKAAKLKEYNIPALESANTKLNTLWLHGLFDNSKNFLNVAQKEQLRKTTNQTLLDARNHGLSQHLETITFEEMAYDLVEYIAKKDLKDLILLGHSMGGRTIMAALNDYPNFLSDRVKGVIIVDVMPSSYAFAGSGPIDQMYRFMTEMKSINIHGKTINQVKEDIKSKFEQESLQKTMLNNIQVLPNGQLKWCINFSAFERSFNDILSHETKDCFWRGPRKVIIGGKSKFTSLERVKNDFPSVFFDFNLQRDVTVFENSAHFLYAKEPDRFVDEVTSFIKRVQEEDSPQIENEHFINEGLALEI</sequence>
<dbReference type="AlphaFoldDB" id="I7LSX0"/>
<dbReference type="STRING" id="312017.I7LSX0"/>
<proteinExistence type="inferred from homology"/>
<accession>I7LSX0</accession>
<dbReference type="Proteomes" id="UP000009168">
    <property type="component" value="Unassembled WGS sequence"/>
</dbReference>
<keyword evidence="5" id="KW-1185">Reference proteome</keyword>
<dbReference type="ESTHER" id="tetts-q22ek0">
    <property type="family name" value="AlphaBeta_hydrolase"/>
</dbReference>
<dbReference type="PANTHER" id="PTHR46118">
    <property type="entry name" value="PROTEIN ABHD11"/>
    <property type="match status" value="1"/>
</dbReference>
<dbReference type="eggNOG" id="KOG2382">
    <property type="taxonomic scope" value="Eukaryota"/>
</dbReference>